<accession>A0ABY5I247</accession>
<evidence type="ECO:0000313" key="7">
    <source>
        <dbReference type="EMBL" id="UTY38444.1"/>
    </source>
</evidence>
<dbReference type="Proteomes" id="UP001060112">
    <property type="component" value="Chromosome"/>
</dbReference>
<dbReference type="PANTHER" id="PTHR33507:SF3">
    <property type="entry name" value="INNER MEMBRANE PROTEIN YBBJ"/>
    <property type="match status" value="1"/>
</dbReference>
<keyword evidence="8" id="KW-1185">Reference proteome</keyword>
<dbReference type="PANTHER" id="PTHR33507">
    <property type="entry name" value="INNER MEMBRANE PROTEIN YBBJ"/>
    <property type="match status" value="1"/>
</dbReference>
<keyword evidence="2 5" id="KW-0812">Transmembrane</keyword>
<name>A0ABY5I247_9FIRM</name>
<evidence type="ECO:0000256" key="2">
    <source>
        <dbReference type="ARBA" id="ARBA00022692"/>
    </source>
</evidence>
<dbReference type="EMBL" id="CP101620">
    <property type="protein sequence ID" value="UTY38444.1"/>
    <property type="molecule type" value="Genomic_DNA"/>
</dbReference>
<gene>
    <name evidence="7" type="ORF">NMU03_12385</name>
</gene>
<feature type="domain" description="NfeD-like C-terminal" evidence="6">
    <location>
        <begin position="39"/>
        <end position="97"/>
    </location>
</feature>
<dbReference type="Pfam" id="PF01957">
    <property type="entry name" value="NfeD"/>
    <property type="match status" value="1"/>
</dbReference>
<dbReference type="InterPro" id="IPR052165">
    <property type="entry name" value="Membrane_assoc_protease"/>
</dbReference>
<keyword evidence="4 5" id="KW-0472">Membrane</keyword>
<evidence type="ECO:0000256" key="4">
    <source>
        <dbReference type="ARBA" id="ARBA00023136"/>
    </source>
</evidence>
<feature type="transmembrane region" description="Helical" evidence="5">
    <location>
        <begin position="6"/>
        <end position="25"/>
    </location>
</feature>
<organism evidence="7 8">
    <name type="scientific">Allocoprobacillus halotolerans</name>
    <dbReference type="NCBI Taxonomy" id="2944914"/>
    <lineage>
        <taxon>Bacteria</taxon>
        <taxon>Bacillati</taxon>
        <taxon>Bacillota</taxon>
        <taxon>Erysipelotrichia</taxon>
        <taxon>Erysipelotrichales</taxon>
        <taxon>Erysipelotrichaceae</taxon>
        <taxon>Allocoprobacillus</taxon>
    </lineage>
</organism>
<dbReference type="Gene3D" id="2.40.50.140">
    <property type="entry name" value="Nucleic acid-binding proteins"/>
    <property type="match status" value="1"/>
</dbReference>
<comment type="subcellular location">
    <subcellularLocation>
        <location evidence="1">Membrane</location>
        <topology evidence="1">Multi-pass membrane protein</topology>
    </subcellularLocation>
</comment>
<evidence type="ECO:0000313" key="8">
    <source>
        <dbReference type="Proteomes" id="UP001060112"/>
    </source>
</evidence>
<sequence length="106" mass="11640">MHEIVQVIVFAVISVVCILITRPLAKKYLRGNTVKTNLDRMIGKHCLVTEMITADQKGEVKVMGNLWSATSLNNVIIPAGEYAEIVSIEGSHVVVKKMDKGDDISC</sequence>
<keyword evidence="3 5" id="KW-1133">Transmembrane helix</keyword>
<reference evidence="7" key="1">
    <citation type="submission" date="2022-07" db="EMBL/GenBank/DDBJ databases">
        <title>Faecal culturing of patients with breast cancer.</title>
        <authorList>
            <person name="Teng N.M.Y."/>
            <person name="Kiu R."/>
            <person name="Evans R."/>
            <person name="Baker D.J."/>
            <person name="Zenner C."/>
            <person name="Robinson S.D."/>
            <person name="Hall L.J."/>
        </authorList>
    </citation>
    <scope>NUCLEOTIDE SEQUENCE</scope>
    <source>
        <strain evidence="7">LH1062</strain>
    </source>
</reference>
<evidence type="ECO:0000256" key="3">
    <source>
        <dbReference type="ARBA" id="ARBA00022989"/>
    </source>
</evidence>
<dbReference type="InterPro" id="IPR002810">
    <property type="entry name" value="NfeD-like_C"/>
</dbReference>
<evidence type="ECO:0000259" key="6">
    <source>
        <dbReference type="Pfam" id="PF01957"/>
    </source>
</evidence>
<protein>
    <submittedName>
        <fullName evidence="7">NfeD family protein</fullName>
    </submittedName>
</protein>
<evidence type="ECO:0000256" key="1">
    <source>
        <dbReference type="ARBA" id="ARBA00004141"/>
    </source>
</evidence>
<dbReference type="RefSeq" id="WP_290138769.1">
    <property type="nucleotide sequence ID" value="NZ_CP101620.1"/>
</dbReference>
<evidence type="ECO:0000256" key="5">
    <source>
        <dbReference type="SAM" id="Phobius"/>
    </source>
</evidence>
<dbReference type="InterPro" id="IPR012340">
    <property type="entry name" value="NA-bd_OB-fold"/>
</dbReference>
<proteinExistence type="predicted"/>
<dbReference type="SUPFAM" id="SSF141322">
    <property type="entry name" value="NfeD domain-like"/>
    <property type="match status" value="1"/>
</dbReference>